<dbReference type="Proteomes" id="UP000663855">
    <property type="component" value="Unassembled WGS sequence"/>
</dbReference>
<name>A0A815WPS7_9BILA</name>
<dbReference type="PANTHER" id="PTHR33845">
    <property type="entry name" value="C2H2-TYPE DOMAIN-CONTAINING PROTEIN"/>
    <property type="match status" value="1"/>
</dbReference>
<evidence type="ECO:0000313" key="1">
    <source>
        <dbReference type="EMBL" id="CAF1548726.1"/>
    </source>
</evidence>
<dbReference type="AlphaFoldDB" id="A0A815WPS7"/>
<proteinExistence type="predicted"/>
<gene>
    <name evidence="1" type="ORF">CJN711_LOCUS30244</name>
</gene>
<dbReference type="PANTHER" id="PTHR33845:SF1">
    <property type="entry name" value="C2H2-TYPE DOMAIN-CONTAINING PROTEIN"/>
    <property type="match status" value="1"/>
</dbReference>
<sequence length="203" mass="23425">MISIHLVKINSDDIMEIEEDRSTDMSEEIEKDEPITNNKKEFAYKVFVHGFDEWRQSSEMELAILKDILHRIKTDTIVSASKLSEVIGIAVKRVDFCDPQGGKGPYYRYAAVIKSNIRRYLNENHNVTNALEFVDARYSYKGVKGVLAFDCRVNKDEGKKNKKCMIKQITNYNNFQYQTDGILSTSIMECRSWSTGQLENNKS</sequence>
<evidence type="ECO:0000313" key="2">
    <source>
        <dbReference type="Proteomes" id="UP000663855"/>
    </source>
</evidence>
<reference evidence="1" key="1">
    <citation type="submission" date="2021-02" db="EMBL/GenBank/DDBJ databases">
        <authorList>
            <person name="Nowell W R."/>
        </authorList>
    </citation>
    <scope>NUCLEOTIDE SEQUENCE</scope>
</reference>
<protein>
    <submittedName>
        <fullName evidence="1">Uncharacterized protein</fullName>
    </submittedName>
</protein>
<dbReference type="EMBL" id="CAJNOV010014395">
    <property type="protein sequence ID" value="CAF1548726.1"/>
    <property type="molecule type" value="Genomic_DNA"/>
</dbReference>
<organism evidence="1 2">
    <name type="scientific">Rotaria magnacalcarata</name>
    <dbReference type="NCBI Taxonomy" id="392030"/>
    <lineage>
        <taxon>Eukaryota</taxon>
        <taxon>Metazoa</taxon>
        <taxon>Spiralia</taxon>
        <taxon>Gnathifera</taxon>
        <taxon>Rotifera</taxon>
        <taxon>Eurotatoria</taxon>
        <taxon>Bdelloidea</taxon>
        <taxon>Philodinida</taxon>
        <taxon>Philodinidae</taxon>
        <taxon>Rotaria</taxon>
    </lineage>
</organism>
<comment type="caution">
    <text evidence="1">The sequence shown here is derived from an EMBL/GenBank/DDBJ whole genome shotgun (WGS) entry which is preliminary data.</text>
</comment>
<accession>A0A815WPS7</accession>